<comment type="pathway">
    <text evidence="1 6">Glycan biosynthesis; glycogen metabolism.</text>
</comment>
<dbReference type="Proteomes" id="UP000274756">
    <property type="component" value="Unassembled WGS sequence"/>
</dbReference>
<feature type="domain" description="Phosphorylase b kinase regulatory subunit alpha/beta C-terminal" evidence="9">
    <location>
        <begin position="667"/>
        <end position="874"/>
    </location>
</feature>
<dbReference type="GO" id="GO:0005977">
    <property type="term" value="P:glycogen metabolic process"/>
    <property type="evidence" value="ECO:0007669"/>
    <property type="project" value="UniProtKB-UniPathway"/>
</dbReference>
<keyword evidence="6" id="KW-0472">Membrane</keyword>
<dbReference type="GO" id="GO:0005886">
    <property type="term" value="C:plasma membrane"/>
    <property type="evidence" value="ECO:0007669"/>
    <property type="project" value="UniProtKB-SubCell"/>
</dbReference>
<dbReference type="PANTHER" id="PTHR10749">
    <property type="entry name" value="PHOSPHORYLASE B KINASE REGULATORY SUBUNIT"/>
    <property type="match status" value="1"/>
</dbReference>
<reference evidence="10 12" key="2">
    <citation type="submission" date="2018-11" db="EMBL/GenBank/DDBJ databases">
        <authorList>
            <consortium name="Pathogen Informatics"/>
        </authorList>
    </citation>
    <scope>NUCLEOTIDE SEQUENCE [LARGE SCALE GENOMIC DNA]</scope>
</reference>
<keyword evidence="6" id="KW-0449">Lipoprotein</keyword>
<evidence type="ECO:0000256" key="1">
    <source>
        <dbReference type="ARBA" id="ARBA00005131"/>
    </source>
</evidence>
<feature type="compositionally biased region" description="Low complexity" evidence="7">
    <location>
        <begin position="288"/>
        <end position="300"/>
    </location>
</feature>
<dbReference type="Pfam" id="PF19292">
    <property type="entry name" value="KPBB_C"/>
    <property type="match status" value="1"/>
</dbReference>
<keyword evidence="5 6" id="KW-0119">Carbohydrate metabolism</keyword>
<sequence>MPELYKVPYDKVAAEKQQRGTQERQPDGAIPYLWTQSLYILCCLLYEGFLTPAELDPLSRRLSAYEKRPPPEVQVSILAETYQVQQELLTHDIEVQCIDEIDEVFSIQPASSFAKILSKLGESKKLNLTGRPLDIDIGILSTSKLYQLGQKFIIFTPQFMDRRRSHLMYDIRILMDEWSSELQYVYSSWNSTCVSGRPLVVLIVAKSMLEADSSSGKSAFTSRRLMSTVVGTIKKISSGYIGGARVVMKEISEFFRTTAVTQLDYGNNYLNNLQYFDQNGVCRRNLPSSESEGTFSQSSSATLSRKPSTRKDRYEQYNIVHKASMQHRNIMLDSNDTDLAQLRLAYVAQNTIQKSQSKSRFMSPRRLLSPLREKRYSPPLAEDYKAGSNNQLITVDSSSSFKSSSSESEKRLDASHFGEMSTSDLLEMLTETNLLEEQASLVLIILCRITSSGPQYDTKLNGVDGSTVNVLVDEVYMKACECRDWALVRLTAGLLKRQLDELAKAVTHLLVRQKQVTIGLPSKKEEVITCPKTKEELQKIINRVYSDDPNSFTLAQEIIVCLGSLVLTEPRLFLEMFRLRVGLIIQVLASELARLRNIGGEHATQSLLKLSPFEVKSMVLLLLSGRLLEDFSMDEDTGAKEQRTGMGSIRKQIEERKKNRFQSVRRSMHLSGRIASPNLLDPTDSEDDADEKDDFQFGIWLRHRRIDGALNRVPPGFYQCVWETLRKFPHGLSVNNIVLHWGLTQEMTRREIKFALQVEEVLNQIIIIALQIAEPEYREIVVEALSLMGKLDIVLRTDRPNFPKERPLEIDAIVHKANELFVKHNREMETIVMECCGSGNNCDGAQGMCQHFYDSAPAGEYGTAHYIIKAIMGLYGPL</sequence>
<gene>
    <name evidence="10" type="ORF">DME_LOCUS7966</name>
</gene>
<dbReference type="GO" id="GO:0005516">
    <property type="term" value="F:calmodulin binding"/>
    <property type="evidence" value="ECO:0007669"/>
    <property type="project" value="UniProtKB-KW"/>
</dbReference>
<organism evidence="11 13">
    <name type="scientific">Dracunculus medinensis</name>
    <name type="common">Guinea worm</name>
    <dbReference type="NCBI Taxonomy" id="318479"/>
    <lineage>
        <taxon>Eukaryota</taxon>
        <taxon>Metazoa</taxon>
        <taxon>Ecdysozoa</taxon>
        <taxon>Nematoda</taxon>
        <taxon>Chromadorea</taxon>
        <taxon>Rhabditida</taxon>
        <taxon>Spirurina</taxon>
        <taxon>Dracunculoidea</taxon>
        <taxon>Dracunculidae</taxon>
        <taxon>Dracunculus</taxon>
    </lineage>
</organism>
<evidence type="ECO:0000256" key="3">
    <source>
        <dbReference type="ARBA" id="ARBA00022600"/>
    </source>
</evidence>
<dbReference type="EMBL" id="UYYG01001164">
    <property type="protein sequence ID" value="VDN57993.1"/>
    <property type="molecule type" value="Genomic_DNA"/>
</dbReference>
<dbReference type="InterPro" id="IPR008928">
    <property type="entry name" value="6-hairpin_glycosidase_sf"/>
</dbReference>
<keyword evidence="6" id="KW-0636">Prenylation</keyword>
<name>A0A0N4UA15_DRAME</name>
<keyword evidence="6" id="KW-1003">Cell membrane</keyword>
<comment type="similarity">
    <text evidence="2 6">Belongs to the phosphorylase b kinase regulatory chain family.</text>
</comment>
<protein>
    <recommendedName>
        <fullName evidence="6">Phosphorylase b kinase regulatory subunit</fullName>
    </recommendedName>
</protein>
<feature type="domain" description="GH15-like" evidence="8">
    <location>
        <begin position="1"/>
        <end position="582"/>
    </location>
</feature>
<dbReference type="STRING" id="318479.A0A0N4UA15"/>
<evidence type="ECO:0000313" key="10">
    <source>
        <dbReference type="EMBL" id="VDN57993.1"/>
    </source>
</evidence>
<dbReference type="GO" id="GO:0005964">
    <property type="term" value="C:phosphorylase kinase complex"/>
    <property type="evidence" value="ECO:0007669"/>
    <property type="project" value="TreeGrafter"/>
</dbReference>
<dbReference type="WBParaSite" id="DME_0000396101-mRNA-1">
    <property type="protein sequence ID" value="DME_0000396101-mRNA-1"/>
    <property type="gene ID" value="DME_0000396101"/>
</dbReference>
<dbReference type="InterPro" id="IPR008734">
    <property type="entry name" value="PHK_A/B_su"/>
</dbReference>
<dbReference type="Proteomes" id="UP000038040">
    <property type="component" value="Unplaced"/>
</dbReference>
<dbReference type="InterPro" id="IPR011613">
    <property type="entry name" value="GH15-like"/>
</dbReference>
<keyword evidence="12" id="KW-1185">Reference proteome</keyword>
<reference evidence="13" key="1">
    <citation type="submission" date="2017-02" db="UniProtKB">
        <authorList>
            <consortium name="WormBaseParasite"/>
        </authorList>
    </citation>
    <scope>IDENTIFICATION</scope>
</reference>
<evidence type="ECO:0000256" key="7">
    <source>
        <dbReference type="SAM" id="MobiDB-lite"/>
    </source>
</evidence>
<dbReference type="SUPFAM" id="SSF48208">
    <property type="entry name" value="Six-hairpin glycosidases"/>
    <property type="match status" value="1"/>
</dbReference>
<dbReference type="PANTHER" id="PTHR10749:SF7">
    <property type="entry name" value="PHOSPHORYLASE B KINASE REGULATORY SUBUNIT ALPHA-RELATED"/>
    <property type="match status" value="1"/>
</dbReference>
<comment type="function">
    <text evidence="6">Phosphorylase b kinase catalyzes the phosphorylation of serine in certain substrates, including troponin I.</text>
</comment>
<evidence type="ECO:0000259" key="9">
    <source>
        <dbReference type="Pfam" id="PF19292"/>
    </source>
</evidence>
<dbReference type="UniPathway" id="UPA00163"/>
<keyword evidence="3 6" id="KW-0321">Glycogen metabolism</keyword>
<dbReference type="AlphaFoldDB" id="A0A0N4UA15"/>
<dbReference type="Pfam" id="PF00723">
    <property type="entry name" value="Glyco_hydro_15"/>
    <property type="match status" value="1"/>
</dbReference>
<proteinExistence type="inferred from homology"/>
<evidence type="ECO:0000313" key="12">
    <source>
        <dbReference type="Proteomes" id="UP000274756"/>
    </source>
</evidence>
<evidence type="ECO:0000256" key="4">
    <source>
        <dbReference type="ARBA" id="ARBA00022860"/>
    </source>
</evidence>
<keyword evidence="4 6" id="KW-0112">Calmodulin-binding</keyword>
<evidence type="ECO:0000313" key="11">
    <source>
        <dbReference type="Proteomes" id="UP000038040"/>
    </source>
</evidence>
<evidence type="ECO:0000256" key="6">
    <source>
        <dbReference type="RuleBase" id="RU364123"/>
    </source>
</evidence>
<accession>A0A0N4UA15</accession>
<dbReference type="OrthoDB" id="5971574at2759"/>
<evidence type="ECO:0000259" key="8">
    <source>
        <dbReference type="Pfam" id="PF00723"/>
    </source>
</evidence>
<feature type="region of interest" description="Disordered" evidence="7">
    <location>
        <begin position="287"/>
        <end position="312"/>
    </location>
</feature>
<evidence type="ECO:0000256" key="2">
    <source>
        <dbReference type="ARBA" id="ARBA00007128"/>
    </source>
</evidence>
<comment type="subcellular location">
    <subcellularLocation>
        <location evidence="6">Cell membrane</location>
        <topology evidence="6">Lipid-anchor</topology>
        <orientation evidence="6">Cytoplasmic side</orientation>
    </subcellularLocation>
</comment>
<dbReference type="InterPro" id="IPR045583">
    <property type="entry name" value="KPBA/B_C"/>
</dbReference>
<evidence type="ECO:0000313" key="13">
    <source>
        <dbReference type="WBParaSite" id="DME_0000396101-mRNA-1"/>
    </source>
</evidence>
<evidence type="ECO:0000256" key="5">
    <source>
        <dbReference type="ARBA" id="ARBA00023277"/>
    </source>
</evidence>